<dbReference type="InterPro" id="IPR017896">
    <property type="entry name" value="4Fe4S_Fe-S-bd"/>
</dbReference>
<dbReference type="GO" id="GO:0046872">
    <property type="term" value="F:metal ion binding"/>
    <property type="evidence" value="ECO:0007669"/>
    <property type="project" value="UniProtKB-UniRule"/>
</dbReference>
<name>A0A1J7BDB1_9ACTN</name>
<dbReference type="STRING" id="1428644.BIV57_15145"/>
<keyword evidence="3" id="KW-0677">Repeat</keyword>
<accession>A0A1J7BDB1</accession>
<dbReference type="SUPFAM" id="SSF54862">
    <property type="entry name" value="4Fe-4S ferredoxins"/>
    <property type="match status" value="1"/>
</dbReference>
<dbReference type="EC" id="1.1.99.14" evidence="6"/>
<comment type="cofactor">
    <cofactor evidence="6">
        <name>[4Fe-4S] cluster</name>
        <dbReference type="ChEBI" id="CHEBI:49883"/>
    </cofactor>
    <text evidence="6">Binds 2 [4Fe-4S] clusters.</text>
</comment>
<evidence type="ECO:0000256" key="3">
    <source>
        <dbReference type="ARBA" id="ARBA00022737"/>
    </source>
</evidence>
<comment type="caution">
    <text evidence="8">The sequence shown here is derived from an EMBL/GenBank/DDBJ whole genome shotgun (WGS) entry which is preliminary data.</text>
</comment>
<sequence length="447" mass="47927">MLPEYLNDCVHCGFCLPSCPTYQLWGEEMDSPRGRIQLMDLAVKGEIPVDAVFAGHMDACLGCMACVSACPSGVRYDRLIEAARPVAEREVPRTRADRLHRDLLFALFPYPRRLRAAALLGRVQQRLGADRLLARAPLPPRLRALAELMPPVPPARGRRPLPPFVRSRAAGTPRAVVALLTGCVQSVFFADVNRATARVLALEGCDVLVPRAQTCCGALEEHSGRAEDAARRARRLLDTLGRLTRHVDAFVVNVAGCGSHLKEYGELLADDPDYAERARAFAAKVKDVSEVLVGLGPLARRHPVEGRVAYHDACHLRHAQGVFAEPRELLGAVPGLELAELPDGGTCCGSAGVYNLLQPEAAAELGRRKAAAVREAAPDAVATGNPGCLLQLRRHLAGDGGRELPLYHPVQLLDASLRGGGLRLSDAVATVGAAPSDQSVRTEGTSP</sequence>
<keyword evidence="5 6" id="KW-0411">Iron-sulfur</keyword>
<keyword evidence="6" id="KW-0249">Electron transport</keyword>
<gene>
    <name evidence="8" type="ORF">BIV57_15145</name>
</gene>
<dbReference type="EMBL" id="MLCF01000082">
    <property type="protein sequence ID" value="OIV36638.1"/>
    <property type="molecule type" value="Genomic_DNA"/>
</dbReference>
<dbReference type="GO" id="GO:0051539">
    <property type="term" value="F:4 iron, 4 sulfur cluster binding"/>
    <property type="evidence" value="ECO:0007669"/>
    <property type="project" value="UniProtKB-UniRule"/>
</dbReference>
<organism evidence="8 9">
    <name type="scientific">Mangrovactinospora gilvigrisea</name>
    <dbReference type="NCBI Taxonomy" id="1428644"/>
    <lineage>
        <taxon>Bacteria</taxon>
        <taxon>Bacillati</taxon>
        <taxon>Actinomycetota</taxon>
        <taxon>Actinomycetes</taxon>
        <taxon>Kitasatosporales</taxon>
        <taxon>Streptomycetaceae</taxon>
        <taxon>Mangrovactinospora</taxon>
    </lineage>
</organism>
<keyword evidence="6" id="KW-0813">Transport</keyword>
<dbReference type="PROSITE" id="PS51379">
    <property type="entry name" value="4FE4S_FER_2"/>
    <property type="match status" value="2"/>
</dbReference>
<evidence type="ECO:0000256" key="2">
    <source>
        <dbReference type="ARBA" id="ARBA00022723"/>
    </source>
</evidence>
<dbReference type="AlphaFoldDB" id="A0A1J7BDB1"/>
<evidence type="ECO:0000313" key="9">
    <source>
        <dbReference type="Proteomes" id="UP000243342"/>
    </source>
</evidence>
<evidence type="ECO:0000313" key="8">
    <source>
        <dbReference type="EMBL" id="OIV36638.1"/>
    </source>
</evidence>
<feature type="domain" description="4Fe-4S ferredoxin-type" evidence="7">
    <location>
        <begin position="51"/>
        <end position="82"/>
    </location>
</feature>
<dbReference type="PIRSF" id="PIRSF000139">
    <property type="entry name" value="Glc_ox_4Fe-4S"/>
    <property type="match status" value="1"/>
</dbReference>
<dbReference type="PROSITE" id="PS00198">
    <property type="entry name" value="4FE4S_FER_1"/>
    <property type="match status" value="1"/>
</dbReference>
<dbReference type="PANTHER" id="PTHR32479">
    <property type="entry name" value="GLYCOLATE OXIDASE IRON-SULFUR SUBUNIT"/>
    <property type="match status" value="1"/>
</dbReference>
<dbReference type="InterPro" id="IPR004017">
    <property type="entry name" value="Cys_rich_dom"/>
</dbReference>
<dbReference type="Proteomes" id="UP000243342">
    <property type="component" value="Unassembled WGS sequence"/>
</dbReference>
<protein>
    <recommendedName>
        <fullName evidence="6">Glycolate oxidase iron-sulfur subunit</fullName>
        <ecNumber evidence="6">1.1.99.14</ecNumber>
    </recommendedName>
</protein>
<dbReference type="InterPro" id="IPR017900">
    <property type="entry name" value="4Fe4S_Fe_S_CS"/>
</dbReference>
<comment type="catalytic activity">
    <reaction evidence="6">
        <text>(R)-lactate + A = pyruvate + AH2</text>
        <dbReference type="Rhea" id="RHEA:15089"/>
        <dbReference type="ChEBI" id="CHEBI:13193"/>
        <dbReference type="ChEBI" id="CHEBI:15361"/>
        <dbReference type="ChEBI" id="CHEBI:16004"/>
        <dbReference type="ChEBI" id="CHEBI:17499"/>
    </reaction>
</comment>
<dbReference type="InterPro" id="IPR012257">
    <property type="entry name" value="Glc_ox_4Fe-4S"/>
</dbReference>
<keyword evidence="9" id="KW-1185">Reference proteome</keyword>
<evidence type="ECO:0000256" key="4">
    <source>
        <dbReference type="ARBA" id="ARBA00023004"/>
    </source>
</evidence>
<dbReference type="OrthoDB" id="9770306at2"/>
<keyword evidence="4 6" id="KW-0408">Iron</keyword>
<evidence type="ECO:0000259" key="7">
    <source>
        <dbReference type="PROSITE" id="PS51379"/>
    </source>
</evidence>
<feature type="domain" description="4Fe-4S ferredoxin-type" evidence="7">
    <location>
        <begin position="1"/>
        <end position="30"/>
    </location>
</feature>
<dbReference type="RefSeq" id="WP_071657394.1">
    <property type="nucleotide sequence ID" value="NZ_MLCF01000082.1"/>
</dbReference>
<dbReference type="Pfam" id="PF02754">
    <property type="entry name" value="CCG"/>
    <property type="match status" value="2"/>
</dbReference>
<dbReference type="PANTHER" id="PTHR32479:SF17">
    <property type="entry name" value="GLYCOLATE OXIDASE IRON-SULFUR SUBUNIT"/>
    <property type="match status" value="1"/>
</dbReference>
<evidence type="ECO:0000256" key="5">
    <source>
        <dbReference type="ARBA" id="ARBA00023014"/>
    </source>
</evidence>
<keyword evidence="2 6" id="KW-0479">Metal-binding</keyword>
<dbReference type="Gene3D" id="1.10.1060.10">
    <property type="entry name" value="Alpha-helical ferredoxin"/>
    <property type="match status" value="1"/>
</dbReference>
<dbReference type="Pfam" id="PF13183">
    <property type="entry name" value="Fer4_8"/>
    <property type="match status" value="1"/>
</dbReference>
<evidence type="ECO:0000256" key="1">
    <source>
        <dbReference type="ARBA" id="ARBA00022485"/>
    </source>
</evidence>
<dbReference type="InterPro" id="IPR009051">
    <property type="entry name" value="Helical_ferredxn"/>
</dbReference>
<reference evidence="8 9" key="1">
    <citation type="submission" date="2016-10" db="EMBL/GenBank/DDBJ databases">
        <title>Genome sequence of Streptomyces gilvigriseus MUSC 26.</title>
        <authorList>
            <person name="Lee L.-H."/>
            <person name="Ser H.-L."/>
        </authorList>
    </citation>
    <scope>NUCLEOTIDE SEQUENCE [LARGE SCALE GENOMIC DNA]</scope>
    <source>
        <strain evidence="8 9">MUSC 26</strain>
    </source>
</reference>
<evidence type="ECO:0000256" key="6">
    <source>
        <dbReference type="PIRNR" id="PIRNR000139"/>
    </source>
</evidence>
<keyword evidence="1 6" id="KW-0004">4Fe-4S</keyword>
<comment type="catalytic activity">
    <reaction evidence="6">
        <text>glycolate + A = glyoxylate + AH2</text>
        <dbReference type="Rhea" id="RHEA:21264"/>
        <dbReference type="ChEBI" id="CHEBI:13193"/>
        <dbReference type="ChEBI" id="CHEBI:17499"/>
        <dbReference type="ChEBI" id="CHEBI:29805"/>
        <dbReference type="ChEBI" id="CHEBI:36655"/>
        <dbReference type="EC" id="1.1.99.14"/>
    </reaction>
</comment>
<comment type="function">
    <text evidence="6">Component of a complex that catalyzes the oxidation of glycolate to glyoxylate.</text>
</comment>
<dbReference type="GO" id="GO:0019154">
    <property type="term" value="F:glycolate dehydrogenase activity"/>
    <property type="evidence" value="ECO:0007669"/>
    <property type="project" value="UniProtKB-EC"/>
</dbReference>
<proteinExistence type="predicted"/>